<dbReference type="PANTHER" id="PTHR37953:SF1">
    <property type="entry name" value="UPF0127 PROTEIN MJ1496"/>
    <property type="match status" value="1"/>
</dbReference>
<feature type="chain" id="PRO_5045981350" description="DUF192 domain-containing protein" evidence="1">
    <location>
        <begin position="31"/>
        <end position="165"/>
    </location>
</feature>
<reference evidence="3" key="1">
    <citation type="journal article" date="2019" name="Int. J. Syst. Evol. Microbiol.">
        <title>The Global Catalogue of Microorganisms (GCM) 10K type strain sequencing project: providing services to taxonomists for standard genome sequencing and annotation.</title>
        <authorList>
            <consortium name="The Broad Institute Genomics Platform"/>
            <consortium name="The Broad Institute Genome Sequencing Center for Infectious Disease"/>
            <person name="Wu L."/>
            <person name="Ma J."/>
        </authorList>
    </citation>
    <scope>NUCLEOTIDE SEQUENCE [LARGE SCALE GENOMIC DNA]</scope>
    <source>
        <strain evidence="3">JCM 14331</strain>
    </source>
</reference>
<evidence type="ECO:0000313" key="3">
    <source>
        <dbReference type="Proteomes" id="UP001501169"/>
    </source>
</evidence>
<keyword evidence="3" id="KW-1185">Reference proteome</keyword>
<proteinExistence type="predicted"/>
<accession>A0ABP3NUU1</accession>
<protein>
    <recommendedName>
        <fullName evidence="4">DUF192 domain-containing protein</fullName>
    </recommendedName>
</protein>
<evidence type="ECO:0000256" key="1">
    <source>
        <dbReference type="SAM" id="SignalP"/>
    </source>
</evidence>
<dbReference type="InterPro" id="IPR003795">
    <property type="entry name" value="DUF192"/>
</dbReference>
<dbReference type="Proteomes" id="UP001501169">
    <property type="component" value="Unassembled WGS sequence"/>
</dbReference>
<evidence type="ECO:0008006" key="4">
    <source>
        <dbReference type="Google" id="ProtNLM"/>
    </source>
</evidence>
<feature type="signal peptide" evidence="1">
    <location>
        <begin position="1"/>
        <end position="30"/>
    </location>
</feature>
<evidence type="ECO:0000313" key="2">
    <source>
        <dbReference type="EMBL" id="GAA0550880.1"/>
    </source>
</evidence>
<organism evidence="2 3">
    <name type="scientific">Rheinheimera aquimaris</name>
    <dbReference type="NCBI Taxonomy" id="412437"/>
    <lineage>
        <taxon>Bacteria</taxon>
        <taxon>Pseudomonadati</taxon>
        <taxon>Pseudomonadota</taxon>
        <taxon>Gammaproteobacteria</taxon>
        <taxon>Chromatiales</taxon>
        <taxon>Chromatiaceae</taxon>
        <taxon>Rheinheimera</taxon>
    </lineage>
</organism>
<dbReference type="PANTHER" id="PTHR37953">
    <property type="entry name" value="UPF0127 PROTEIN MJ1496"/>
    <property type="match status" value="1"/>
</dbReference>
<dbReference type="RefSeq" id="WP_226767305.1">
    <property type="nucleotide sequence ID" value="NZ_BAAAEO010000003.1"/>
</dbReference>
<name>A0ABP3NUU1_9GAMM</name>
<comment type="caution">
    <text evidence="2">The sequence shown here is derived from an EMBL/GenBank/DDBJ whole genome shotgun (WGS) entry which is preliminary data.</text>
</comment>
<dbReference type="EMBL" id="BAAAEO010000003">
    <property type="protein sequence ID" value="GAA0550880.1"/>
    <property type="molecule type" value="Genomic_DNA"/>
</dbReference>
<keyword evidence="1" id="KW-0732">Signal</keyword>
<dbReference type="Gene3D" id="2.60.120.1140">
    <property type="entry name" value="Protein of unknown function DUF192"/>
    <property type="match status" value="1"/>
</dbReference>
<dbReference type="Pfam" id="PF02643">
    <property type="entry name" value="DUF192"/>
    <property type="match status" value="1"/>
</dbReference>
<dbReference type="InterPro" id="IPR038695">
    <property type="entry name" value="Saro_0823-like_sf"/>
</dbReference>
<sequence>MINFNPLHKRGLSLVLSLLLLFSVSQPVMAQQQPEQFELEQFELVPLQLAQQTVQVQLADTPQKRAQGLMFQQSAEPGMFLLYQKPTAISLWMANTSMALDVAYIAPDWTIAQLVQLEPFDQTPVPSPGPVIAALEMPRGWFASHGIKVGAKVSMPDKKATDGAK</sequence>
<gene>
    <name evidence="2" type="ORF">GCM10009098_18150</name>
</gene>